<evidence type="ECO:0000313" key="1">
    <source>
        <dbReference type="EMBL" id="EJW70603.1"/>
    </source>
</evidence>
<name>J9DLW7_WUCBA</name>
<dbReference type="EMBL" id="ADBV01021233">
    <property type="protein sequence ID" value="EJW70603.1"/>
    <property type="molecule type" value="Genomic_DNA"/>
</dbReference>
<protein>
    <recommendedName>
        <fullName evidence="3">Ig-like domain-containing protein</fullName>
    </recommendedName>
</protein>
<evidence type="ECO:0008006" key="3">
    <source>
        <dbReference type="Google" id="ProtNLM"/>
    </source>
</evidence>
<dbReference type="InterPro" id="IPR013783">
    <property type="entry name" value="Ig-like_fold"/>
</dbReference>
<dbReference type="Proteomes" id="UP000004810">
    <property type="component" value="Unassembled WGS sequence"/>
</dbReference>
<dbReference type="AlphaFoldDB" id="J9DLW7"/>
<organism evidence="1 2">
    <name type="scientific">Wuchereria bancrofti</name>
    <dbReference type="NCBI Taxonomy" id="6293"/>
    <lineage>
        <taxon>Eukaryota</taxon>
        <taxon>Metazoa</taxon>
        <taxon>Ecdysozoa</taxon>
        <taxon>Nematoda</taxon>
        <taxon>Chromadorea</taxon>
        <taxon>Rhabditida</taxon>
        <taxon>Spirurina</taxon>
        <taxon>Spiruromorpha</taxon>
        <taxon>Filarioidea</taxon>
        <taxon>Onchocercidae</taxon>
        <taxon>Wuchereria</taxon>
    </lineage>
</organism>
<gene>
    <name evidence="1" type="ORF">WUBG_18490</name>
</gene>
<dbReference type="SUPFAM" id="SSF48726">
    <property type="entry name" value="Immunoglobulin"/>
    <property type="match status" value="1"/>
</dbReference>
<dbReference type="InterPro" id="IPR036179">
    <property type="entry name" value="Ig-like_dom_sf"/>
</dbReference>
<evidence type="ECO:0000313" key="2">
    <source>
        <dbReference type="Proteomes" id="UP000004810"/>
    </source>
</evidence>
<reference evidence="2" key="1">
    <citation type="submission" date="2012-08" db="EMBL/GenBank/DDBJ databases">
        <title>The Genome Sequence of Wuchereria bancrofti.</title>
        <authorList>
            <person name="Nutman T.B."/>
            <person name="Fink D.L."/>
            <person name="Russ C."/>
            <person name="Young S."/>
            <person name="Zeng Q."/>
            <person name="Koehrsen M."/>
            <person name="Alvarado L."/>
            <person name="Berlin A."/>
            <person name="Chapman S.B."/>
            <person name="Chen Z."/>
            <person name="Freedman E."/>
            <person name="Gellesch M."/>
            <person name="Goldberg J."/>
            <person name="Griggs A."/>
            <person name="Gujja S."/>
            <person name="Heilman E.R."/>
            <person name="Heiman D."/>
            <person name="Hepburn T."/>
            <person name="Howarth C."/>
            <person name="Jen D."/>
            <person name="Larson L."/>
            <person name="Lewis B."/>
            <person name="Mehta T."/>
            <person name="Park D."/>
            <person name="Pearson M."/>
            <person name="Roberts A."/>
            <person name="Saif S."/>
            <person name="Shea T."/>
            <person name="Shenoy N."/>
            <person name="Sisk P."/>
            <person name="Stolte C."/>
            <person name="Sykes S."/>
            <person name="Walk T."/>
            <person name="White J."/>
            <person name="Yandava C."/>
            <person name="Haas B."/>
            <person name="Henn M.R."/>
            <person name="Nusbaum C."/>
            <person name="Birren B."/>
        </authorList>
    </citation>
    <scope>NUCLEOTIDE SEQUENCE [LARGE SCALE GENOMIC DNA]</scope>
    <source>
        <strain evidence="2">NA</strain>
    </source>
</reference>
<accession>J9DLW7</accession>
<dbReference type="Gene3D" id="2.60.40.10">
    <property type="entry name" value="Immunoglobulins"/>
    <property type="match status" value="1"/>
</dbReference>
<sequence length="61" mass="6837">MKWSTTCIIIAVSTYIHSQQRIIEGPTDTWALIGSTAVLKCRIEAQQGAVQWMKNGFGLRK</sequence>
<proteinExistence type="predicted"/>
<comment type="caution">
    <text evidence="1">The sequence shown here is derived from an EMBL/GenBank/DDBJ whole genome shotgun (WGS) entry which is preliminary data.</text>
</comment>